<feature type="compositionally biased region" description="Polar residues" evidence="1">
    <location>
        <begin position="126"/>
        <end position="137"/>
    </location>
</feature>
<protein>
    <submittedName>
        <fullName evidence="2">Uncharacterized protein</fullName>
    </submittedName>
</protein>
<proteinExistence type="predicted"/>
<feature type="non-terminal residue" evidence="2">
    <location>
        <position position="1"/>
    </location>
</feature>
<reference evidence="2" key="2">
    <citation type="submission" date="2014-07" db="EMBL/GenBank/DDBJ databases">
        <authorList>
            <person name="Hull J."/>
        </authorList>
    </citation>
    <scope>NUCLEOTIDE SEQUENCE</scope>
</reference>
<organism evidence="2">
    <name type="scientific">Lygus hesperus</name>
    <name type="common">Western plant bug</name>
    <dbReference type="NCBI Taxonomy" id="30085"/>
    <lineage>
        <taxon>Eukaryota</taxon>
        <taxon>Metazoa</taxon>
        <taxon>Ecdysozoa</taxon>
        <taxon>Arthropoda</taxon>
        <taxon>Hexapoda</taxon>
        <taxon>Insecta</taxon>
        <taxon>Pterygota</taxon>
        <taxon>Neoptera</taxon>
        <taxon>Paraneoptera</taxon>
        <taxon>Hemiptera</taxon>
        <taxon>Heteroptera</taxon>
        <taxon>Panheteroptera</taxon>
        <taxon>Cimicomorpha</taxon>
        <taxon>Miridae</taxon>
        <taxon>Mirini</taxon>
        <taxon>Lygus</taxon>
    </lineage>
</organism>
<evidence type="ECO:0000256" key="1">
    <source>
        <dbReference type="SAM" id="MobiDB-lite"/>
    </source>
</evidence>
<feature type="compositionally biased region" description="Basic and acidic residues" evidence="1">
    <location>
        <begin position="102"/>
        <end position="118"/>
    </location>
</feature>
<feature type="region of interest" description="Disordered" evidence="1">
    <location>
        <begin position="1"/>
        <end position="176"/>
    </location>
</feature>
<gene>
    <name evidence="2" type="ORF">CM83_99350</name>
</gene>
<dbReference type="AlphaFoldDB" id="A0A0A9W2S7"/>
<feature type="compositionally biased region" description="Polar residues" evidence="1">
    <location>
        <begin position="148"/>
        <end position="161"/>
    </location>
</feature>
<dbReference type="EMBL" id="GBHO01044449">
    <property type="protein sequence ID" value="JAF99154.1"/>
    <property type="molecule type" value="Transcribed_RNA"/>
</dbReference>
<evidence type="ECO:0000313" key="2">
    <source>
        <dbReference type="EMBL" id="JAF99154.1"/>
    </source>
</evidence>
<accession>A0A0A9W2S7</accession>
<feature type="compositionally biased region" description="Polar residues" evidence="1">
    <location>
        <begin position="54"/>
        <end position="66"/>
    </location>
</feature>
<feature type="compositionally biased region" description="Low complexity" evidence="1">
    <location>
        <begin position="67"/>
        <end position="82"/>
    </location>
</feature>
<feature type="compositionally biased region" description="Basic and acidic residues" evidence="1">
    <location>
        <begin position="23"/>
        <end position="37"/>
    </location>
</feature>
<name>A0A0A9W2S7_LYGHE</name>
<sequence length="301" mass="32702">KGDESGRQLPKTKPRTDQTTGTVREEIREDGKTKKSLGETPQGSQDDDIIRTTLPRSVSQGMIGSDSSVSGSGVSKSSSAKARITLSGTGPSPALIAAGRSRSKEILSGRKLKRESARSPDPNLRITASSVSFSLSNEGPCHKEDSATEISHASRSSNNSRGVLKDPRSTPIRSNSAKIFLEEEQIKKLQETMDKCMSPETGSSTNRNHQQPAKNVLRAVDSSVCSEDPVPKGRLPPSRQFMNICAQEMAKRKLIARSKAVQELDSTDLFGMERHYEVFSDEAKVDGGTWGIKAYRTVPQL</sequence>
<reference evidence="2" key="1">
    <citation type="journal article" date="2014" name="PLoS ONE">
        <title>Transcriptome-Based Identification of ABC Transporters in the Western Tarnished Plant Bug Lygus hesperus.</title>
        <authorList>
            <person name="Hull J.J."/>
            <person name="Chaney K."/>
            <person name="Geib S.M."/>
            <person name="Fabrick J.A."/>
            <person name="Brent C.S."/>
            <person name="Walsh D."/>
            <person name="Lavine L.C."/>
        </authorList>
    </citation>
    <scope>NUCLEOTIDE SEQUENCE</scope>
</reference>